<keyword evidence="4" id="KW-1185">Reference proteome</keyword>
<proteinExistence type="predicted"/>
<name>H2Y755_CIOSA</name>
<dbReference type="Ensembl" id="ENSCSAVT00000001166.1">
    <property type="protein sequence ID" value="ENSCSAVP00000001153.1"/>
    <property type="gene ID" value="ENSCSAVG00000000645.1"/>
</dbReference>
<dbReference type="InterPro" id="IPR013658">
    <property type="entry name" value="SGL"/>
</dbReference>
<dbReference type="PANTHER" id="PTHR47572:SF4">
    <property type="entry name" value="LACTONASE DRP35"/>
    <property type="match status" value="1"/>
</dbReference>
<dbReference type="HOGENOM" id="CLU_881485_0_0_1"/>
<dbReference type="GeneTree" id="ENSGT00390000012199"/>
<dbReference type="InParanoid" id="H2Y755"/>
<dbReference type="OMA" id="IWIADMR"/>
<dbReference type="Proteomes" id="UP000007875">
    <property type="component" value="Unassembled WGS sequence"/>
</dbReference>
<reference evidence="4" key="1">
    <citation type="submission" date="2003-08" db="EMBL/GenBank/DDBJ databases">
        <authorList>
            <person name="Birren B."/>
            <person name="Nusbaum C."/>
            <person name="Abebe A."/>
            <person name="Abouelleil A."/>
            <person name="Adekoya E."/>
            <person name="Ait-zahra M."/>
            <person name="Allen N."/>
            <person name="Allen T."/>
            <person name="An P."/>
            <person name="Anderson M."/>
            <person name="Anderson S."/>
            <person name="Arachchi H."/>
            <person name="Armbruster J."/>
            <person name="Bachantsang P."/>
            <person name="Baldwin J."/>
            <person name="Barry A."/>
            <person name="Bayul T."/>
            <person name="Blitshsteyn B."/>
            <person name="Bloom T."/>
            <person name="Blye J."/>
            <person name="Boguslavskiy L."/>
            <person name="Borowsky M."/>
            <person name="Boukhgalter B."/>
            <person name="Brunache A."/>
            <person name="Butler J."/>
            <person name="Calixte N."/>
            <person name="Calvo S."/>
            <person name="Camarata J."/>
            <person name="Campo K."/>
            <person name="Chang J."/>
            <person name="Cheshatsang Y."/>
            <person name="Citroen M."/>
            <person name="Collymore A."/>
            <person name="Considine T."/>
            <person name="Cook A."/>
            <person name="Cooke P."/>
            <person name="Corum B."/>
            <person name="Cuomo C."/>
            <person name="David R."/>
            <person name="Dawoe T."/>
            <person name="Degray S."/>
            <person name="Dodge S."/>
            <person name="Dooley K."/>
            <person name="Dorje P."/>
            <person name="Dorjee K."/>
            <person name="Dorris L."/>
            <person name="Duffey N."/>
            <person name="Dupes A."/>
            <person name="Elkins T."/>
            <person name="Engels R."/>
            <person name="Erickson J."/>
            <person name="Farina A."/>
            <person name="Faro S."/>
            <person name="Ferreira P."/>
            <person name="Fischer H."/>
            <person name="Fitzgerald M."/>
            <person name="Foley K."/>
            <person name="Gage D."/>
            <person name="Galagan J."/>
            <person name="Gearin G."/>
            <person name="Gnerre S."/>
            <person name="Gnirke A."/>
            <person name="Goyette A."/>
            <person name="Graham J."/>
            <person name="Grandbois E."/>
            <person name="Gyaltsen K."/>
            <person name="Hafez N."/>
            <person name="Hagopian D."/>
            <person name="Hagos B."/>
            <person name="Hall J."/>
            <person name="Hatcher B."/>
            <person name="Heller A."/>
            <person name="Higgins H."/>
            <person name="Honan T."/>
            <person name="Horn A."/>
            <person name="Houde N."/>
            <person name="Hughes L."/>
            <person name="Hulme W."/>
            <person name="Husby E."/>
            <person name="Iliev I."/>
            <person name="Jaffe D."/>
            <person name="Jones C."/>
            <person name="Kamal M."/>
            <person name="Kamat A."/>
            <person name="Kamvysselis M."/>
            <person name="Karlsson E."/>
            <person name="Kells C."/>
            <person name="Kieu A."/>
            <person name="Kisner P."/>
            <person name="Kodira C."/>
            <person name="Kulbokas E."/>
            <person name="Labutti K."/>
            <person name="Lama D."/>
            <person name="Landers T."/>
            <person name="Leger J."/>
            <person name="Levine S."/>
            <person name="Lewis D."/>
            <person name="Lewis T."/>
            <person name="Lindblad-toh K."/>
            <person name="Liu X."/>
            <person name="Lokyitsang T."/>
            <person name="Lokyitsang Y."/>
            <person name="Lucien O."/>
            <person name="Lui A."/>
            <person name="Ma L.J."/>
            <person name="Mabbitt R."/>
            <person name="Macdonald J."/>
            <person name="Maclean C."/>
            <person name="Major J."/>
            <person name="Manning J."/>
            <person name="Marabella R."/>
            <person name="Maru K."/>
            <person name="Matthews C."/>
            <person name="Mauceli E."/>
            <person name="Mccarthy M."/>
            <person name="Mcdonough S."/>
            <person name="Mcghee T."/>
            <person name="Meldrim J."/>
            <person name="Meneus L."/>
            <person name="Mesirov J."/>
            <person name="Mihalev A."/>
            <person name="Mihova T."/>
            <person name="Mikkelsen T."/>
            <person name="Mlenga V."/>
            <person name="Moru K."/>
            <person name="Mozes J."/>
            <person name="Mulrain L."/>
            <person name="Munson G."/>
            <person name="Naylor J."/>
            <person name="Newes C."/>
            <person name="Nguyen C."/>
            <person name="Nguyen N."/>
            <person name="Nguyen T."/>
            <person name="Nicol R."/>
            <person name="Nielsen C."/>
            <person name="Nizzari M."/>
            <person name="Norbu C."/>
            <person name="Norbu N."/>
            <person name="O'donnell P."/>
            <person name="Okoawo O."/>
            <person name="O'leary S."/>
            <person name="Omotosho B."/>
            <person name="O'neill K."/>
            <person name="Osman S."/>
            <person name="Parker S."/>
            <person name="Perrin D."/>
            <person name="Phunkhang P."/>
            <person name="Piqani B."/>
            <person name="Purcell S."/>
            <person name="Rachupka T."/>
            <person name="Ramasamy U."/>
            <person name="Rameau R."/>
            <person name="Ray V."/>
            <person name="Raymond C."/>
            <person name="Retta R."/>
            <person name="Richardson S."/>
            <person name="Rise C."/>
            <person name="Rodriguez J."/>
            <person name="Rogers J."/>
            <person name="Rogov P."/>
            <person name="Rutman M."/>
            <person name="Schupbach R."/>
            <person name="Seaman C."/>
            <person name="Settipalli S."/>
            <person name="Sharpe T."/>
            <person name="Sheridan J."/>
            <person name="Sherpa N."/>
            <person name="Shi J."/>
            <person name="Smirnov S."/>
            <person name="Smith C."/>
            <person name="Sougnez C."/>
            <person name="Spencer B."/>
            <person name="Stalker J."/>
            <person name="Stange-thomann N."/>
            <person name="Stavropoulos S."/>
            <person name="Stetson K."/>
            <person name="Stone C."/>
            <person name="Stone S."/>
            <person name="Stubbs M."/>
            <person name="Talamas J."/>
            <person name="Tchuinga P."/>
            <person name="Tenzing P."/>
            <person name="Tesfaye S."/>
            <person name="Theodore J."/>
            <person name="Thoulutsang Y."/>
            <person name="Topham K."/>
            <person name="Towey S."/>
            <person name="Tsamla T."/>
            <person name="Tsomo N."/>
            <person name="Vallee D."/>
            <person name="Vassiliev H."/>
            <person name="Venkataraman V."/>
            <person name="Vinson J."/>
            <person name="Vo A."/>
            <person name="Wade C."/>
            <person name="Wang S."/>
            <person name="Wangchuk T."/>
            <person name="Wangdi T."/>
            <person name="Whittaker C."/>
            <person name="Wilkinson J."/>
            <person name="Wu Y."/>
            <person name="Wyman D."/>
            <person name="Yadav S."/>
            <person name="Yang S."/>
            <person name="Yang X."/>
            <person name="Yeager S."/>
            <person name="Yee E."/>
            <person name="Young G."/>
            <person name="Zainoun J."/>
            <person name="Zembeck L."/>
            <person name="Zimmer A."/>
            <person name="Zody M."/>
            <person name="Lander E."/>
        </authorList>
    </citation>
    <scope>NUCLEOTIDE SEQUENCE [LARGE SCALE GENOMIC DNA]</scope>
</reference>
<dbReference type="Gene3D" id="2.120.10.30">
    <property type="entry name" value="TolB, C-terminal domain"/>
    <property type="match status" value="1"/>
</dbReference>
<dbReference type="InterPro" id="IPR011042">
    <property type="entry name" value="6-blade_b-propeller_TolB-like"/>
</dbReference>
<dbReference type="eggNOG" id="ENOG502QV6Y">
    <property type="taxonomic scope" value="Eukaryota"/>
</dbReference>
<sequence length="316" mass="34575">SGIPVIKEPQFTMITKDINGSEGPVFDTKGRFYAVAPMEAADENREPGQFTDGIAGKLYQVDLDSGVKQVVWTPHFDGYGGRPAGCQSDHEDNIWIADMRLGLLKYNVEGNCKQFGKVDTDGEPLNGGNDLVFDRDGNLWFTGPGSPIAPSPEDRETIFTEPSGRIYCLPKGGEVPIKVDDNFMFCNGIAVSGNMLLVAETVKNQIIAYDITGPGKVKNRRLWAKVPKPAGNGGPDGMDFDETGRLLVANYGASHIEVYPPGGSQEPIVRLKCPFKTLSNLHFARNSNICYVTEHDNGGVWKFEWDCKGAPMYCDT</sequence>
<dbReference type="GO" id="GO:0016787">
    <property type="term" value="F:hydrolase activity"/>
    <property type="evidence" value="ECO:0007669"/>
    <property type="project" value="UniProtKB-KW"/>
</dbReference>
<evidence type="ECO:0000256" key="1">
    <source>
        <dbReference type="ARBA" id="ARBA00022801"/>
    </source>
</evidence>
<feature type="domain" description="SMP-30/Gluconolactonase/LRE-like region" evidence="2">
    <location>
        <begin position="50"/>
        <end position="293"/>
    </location>
</feature>
<evidence type="ECO:0000313" key="3">
    <source>
        <dbReference type="Ensembl" id="ENSCSAVP00000001153.1"/>
    </source>
</evidence>
<reference evidence="3" key="3">
    <citation type="submission" date="2025-09" db="UniProtKB">
        <authorList>
            <consortium name="Ensembl"/>
        </authorList>
    </citation>
    <scope>IDENTIFICATION</scope>
</reference>
<dbReference type="STRING" id="51511.ENSCSAVP00000001153"/>
<accession>H2Y755</accession>
<organism evidence="3 4">
    <name type="scientific">Ciona savignyi</name>
    <name type="common">Pacific transparent sea squirt</name>
    <dbReference type="NCBI Taxonomy" id="51511"/>
    <lineage>
        <taxon>Eukaryota</taxon>
        <taxon>Metazoa</taxon>
        <taxon>Chordata</taxon>
        <taxon>Tunicata</taxon>
        <taxon>Ascidiacea</taxon>
        <taxon>Phlebobranchia</taxon>
        <taxon>Cionidae</taxon>
        <taxon>Ciona</taxon>
    </lineage>
</organism>
<evidence type="ECO:0000259" key="2">
    <source>
        <dbReference type="Pfam" id="PF08450"/>
    </source>
</evidence>
<keyword evidence="1" id="KW-0378">Hydrolase</keyword>
<reference evidence="3" key="2">
    <citation type="submission" date="2025-08" db="UniProtKB">
        <authorList>
            <consortium name="Ensembl"/>
        </authorList>
    </citation>
    <scope>IDENTIFICATION</scope>
</reference>
<dbReference type="Pfam" id="PF08450">
    <property type="entry name" value="SGL"/>
    <property type="match status" value="1"/>
</dbReference>
<dbReference type="AlphaFoldDB" id="H2Y755"/>
<dbReference type="InterPro" id="IPR051262">
    <property type="entry name" value="SMP-30/CGR1_Lactonase"/>
</dbReference>
<protein>
    <recommendedName>
        <fullName evidence="2">SMP-30/Gluconolactonase/LRE-like region domain-containing protein</fullName>
    </recommendedName>
</protein>
<dbReference type="SUPFAM" id="SSF63829">
    <property type="entry name" value="Calcium-dependent phosphotriesterase"/>
    <property type="match status" value="1"/>
</dbReference>
<evidence type="ECO:0000313" key="4">
    <source>
        <dbReference type="Proteomes" id="UP000007875"/>
    </source>
</evidence>
<dbReference type="PANTHER" id="PTHR47572">
    <property type="entry name" value="LIPOPROTEIN-RELATED"/>
    <property type="match status" value="1"/>
</dbReference>